<dbReference type="InterPro" id="IPR005495">
    <property type="entry name" value="LptG/LptF_permease"/>
</dbReference>
<dbReference type="PANTHER" id="PTHR33529">
    <property type="entry name" value="SLR0882 PROTEIN-RELATED"/>
    <property type="match status" value="1"/>
</dbReference>
<comment type="subcellular location">
    <subcellularLocation>
        <location evidence="1">Cell membrane</location>
        <topology evidence="1">Multi-pass membrane protein</topology>
    </subcellularLocation>
</comment>
<gene>
    <name evidence="7" type="ORF">GGR46_004738</name>
</gene>
<dbReference type="Pfam" id="PF03739">
    <property type="entry name" value="LptF_LptG"/>
    <property type="match status" value="1"/>
</dbReference>
<feature type="transmembrane region" description="Helical" evidence="6">
    <location>
        <begin position="326"/>
        <end position="346"/>
    </location>
</feature>
<comment type="caution">
    <text evidence="7">The sequence shown here is derived from an EMBL/GenBank/DDBJ whole genome shotgun (WGS) entry which is preliminary data.</text>
</comment>
<feature type="transmembrane region" description="Helical" evidence="6">
    <location>
        <begin position="102"/>
        <end position="120"/>
    </location>
</feature>
<reference evidence="7 8" key="1">
    <citation type="submission" date="2020-08" db="EMBL/GenBank/DDBJ databases">
        <title>Genomic Encyclopedia of Type Strains, Phase IV (KMG-IV): sequencing the most valuable type-strain genomes for metagenomic binning, comparative biology and taxonomic classification.</title>
        <authorList>
            <person name="Goeker M."/>
        </authorList>
    </citation>
    <scope>NUCLEOTIDE SEQUENCE [LARGE SCALE GENOMIC DNA]</scope>
    <source>
        <strain evidence="7 8">DSM 101806</strain>
    </source>
</reference>
<organism evidence="7 8">
    <name type="scientific">Sphingomonas kyeonggiensis</name>
    <dbReference type="NCBI Taxonomy" id="1268553"/>
    <lineage>
        <taxon>Bacteria</taxon>
        <taxon>Pseudomonadati</taxon>
        <taxon>Pseudomonadota</taxon>
        <taxon>Alphaproteobacteria</taxon>
        <taxon>Sphingomonadales</taxon>
        <taxon>Sphingomonadaceae</taxon>
        <taxon>Sphingomonas</taxon>
    </lineage>
</organism>
<keyword evidence="3 6" id="KW-0812">Transmembrane</keyword>
<dbReference type="PANTHER" id="PTHR33529:SF2">
    <property type="entry name" value="LIPOPOLYSACCHARIDE EXPORT SYSTEM PERMEASE PROTEIN LPTG"/>
    <property type="match status" value="1"/>
</dbReference>
<accession>A0A7W6JX22</accession>
<dbReference type="Proteomes" id="UP000557392">
    <property type="component" value="Unassembled WGS sequence"/>
</dbReference>
<dbReference type="EMBL" id="JACIEH010000005">
    <property type="protein sequence ID" value="MBB4101148.1"/>
    <property type="molecule type" value="Genomic_DNA"/>
</dbReference>
<proteinExistence type="predicted"/>
<evidence type="ECO:0000256" key="1">
    <source>
        <dbReference type="ARBA" id="ARBA00004651"/>
    </source>
</evidence>
<evidence type="ECO:0000256" key="3">
    <source>
        <dbReference type="ARBA" id="ARBA00022692"/>
    </source>
</evidence>
<evidence type="ECO:0000256" key="5">
    <source>
        <dbReference type="ARBA" id="ARBA00023136"/>
    </source>
</evidence>
<keyword evidence="8" id="KW-1185">Reference proteome</keyword>
<name>A0A7W6JX22_9SPHN</name>
<evidence type="ECO:0000313" key="7">
    <source>
        <dbReference type="EMBL" id="MBB4101148.1"/>
    </source>
</evidence>
<keyword evidence="4 6" id="KW-1133">Transmembrane helix</keyword>
<dbReference type="GO" id="GO:0043190">
    <property type="term" value="C:ATP-binding cassette (ABC) transporter complex"/>
    <property type="evidence" value="ECO:0007669"/>
    <property type="project" value="TreeGrafter"/>
</dbReference>
<feature type="transmembrane region" description="Helical" evidence="6">
    <location>
        <begin position="61"/>
        <end position="81"/>
    </location>
</feature>
<feature type="transmembrane region" description="Helical" evidence="6">
    <location>
        <begin position="299"/>
        <end position="320"/>
    </location>
</feature>
<dbReference type="AlphaFoldDB" id="A0A7W6JX22"/>
<feature type="transmembrane region" description="Helical" evidence="6">
    <location>
        <begin position="270"/>
        <end position="292"/>
    </location>
</feature>
<protein>
    <submittedName>
        <fullName evidence="7">Lipopolysaccharide export system permease protein</fullName>
    </submittedName>
</protein>
<keyword evidence="5 6" id="KW-0472">Membrane</keyword>
<evidence type="ECO:0000313" key="8">
    <source>
        <dbReference type="Proteomes" id="UP000557392"/>
    </source>
</evidence>
<evidence type="ECO:0000256" key="6">
    <source>
        <dbReference type="SAM" id="Phobius"/>
    </source>
</evidence>
<dbReference type="RefSeq" id="WP_184000504.1">
    <property type="nucleotide sequence ID" value="NZ_JACIEH010000005.1"/>
</dbReference>
<evidence type="ECO:0000256" key="4">
    <source>
        <dbReference type="ARBA" id="ARBA00022989"/>
    </source>
</evidence>
<keyword evidence="2" id="KW-1003">Cell membrane</keyword>
<dbReference type="GO" id="GO:0015920">
    <property type="term" value="P:lipopolysaccharide transport"/>
    <property type="evidence" value="ECO:0007669"/>
    <property type="project" value="TreeGrafter"/>
</dbReference>
<evidence type="ECO:0000256" key="2">
    <source>
        <dbReference type="ARBA" id="ARBA00022475"/>
    </source>
</evidence>
<sequence length="374" mass="39664">MLRMLDRYVACEIARTYLLVLLTIIAILSLENAIRLATAVRGTNAPGLLLAQLMATLLPEYLGIAIPVATFLSVAFAIRALSLRGEWQMLEALGMSPWRYMAAPMLLALLSALLLLAVRLDLQPAGESALDRVSLEIVRGFHGLHLASGEAMQLGDTTLVAERVQDAGPGILGNVLVQRASDVLAAARATISIAPDGDFELTLADGHWLRRHPDGREQKIMFDRYHVRLPGTAGLPPKGAVERMDRLGSAALLAGMAGETGRDRPVSAALAGRIESAFFCMLLPVFAVALAVPPKRRPGGAGILLGILLIVLHLKGAAAVEAASEFPVLGAGLHALFWTGIALALARGSLHHGAGYIDAWFADRAAGLSALLRK</sequence>